<comment type="caution">
    <text evidence="1">The sequence shown here is derived from an EMBL/GenBank/DDBJ whole genome shotgun (WGS) entry which is preliminary data.</text>
</comment>
<protein>
    <submittedName>
        <fullName evidence="1">Uncharacterized protein</fullName>
    </submittedName>
</protein>
<evidence type="ECO:0000313" key="2">
    <source>
        <dbReference type="Proteomes" id="UP000310458"/>
    </source>
</evidence>
<dbReference type="OrthoDB" id="9871025at2"/>
<dbReference type="EMBL" id="VAVZ01000024">
    <property type="protein sequence ID" value="TLP96221.1"/>
    <property type="molecule type" value="Genomic_DNA"/>
</dbReference>
<name>A0A5R9B9Y2_9MICC</name>
<keyword evidence="2" id="KW-1185">Reference proteome</keyword>
<dbReference type="RefSeq" id="WP_138253308.1">
    <property type="nucleotide sequence ID" value="NZ_VAVZ01000024.1"/>
</dbReference>
<sequence length="123" mass="13359">MKTESSGQRLCDLHDDLVRTITETPGVSRLVPSYREILTRSAKALFGSADREASGVDIVTRASGTRIYVDFYVAQGHATGMVVDDVHDAAQLAVNARRSQEPLGEAPAELDNVDFTIRVLGIE</sequence>
<reference evidence="1 2" key="1">
    <citation type="submission" date="2019-05" db="EMBL/GenBank/DDBJ databases">
        <title>Nesterenkonia sp. GY074 isolated from the Southern Atlantic Ocean.</title>
        <authorList>
            <person name="Zhang G."/>
        </authorList>
    </citation>
    <scope>NUCLEOTIDE SEQUENCE [LARGE SCALE GENOMIC DNA]</scope>
    <source>
        <strain evidence="1 2">GY074</strain>
    </source>
</reference>
<accession>A0A5R9B9Y2</accession>
<evidence type="ECO:0000313" key="1">
    <source>
        <dbReference type="EMBL" id="TLP96221.1"/>
    </source>
</evidence>
<proteinExistence type="predicted"/>
<gene>
    <name evidence="1" type="ORF">FEF26_09535</name>
</gene>
<organism evidence="1 2">
    <name type="scientific">Nesterenkonia salmonea</name>
    <dbReference type="NCBI Taxonomy" id="1804987"/>
    <lineage>
        <taxon>Bacteria</taxon>
        <taxon>Bacillati</taxon>
        <taxon>Actinomycetota</taxon>
        <taxon>Actinomycetes</taxon>
        <taxon>Micrococcales</taxon>
        <taxon>Micrococcaceae</taxon>
        <taxon>Nesterenkonia</taxon>
    </lineage>
</organism>
<dbReference type="AlphaFoldDB" id="A0A5R9B9Y2"/>
<dbReference type="Proteomes" id="UP000310458">
    <property type="component" value="Unassembled WGS sequence"/>
</dbReference>